<reference evidence="2 3" key="1">
    <citation type="submission" date="2013-04" db="EMBL/GenBank/DDBJ databases">
        <title>The Genome Sequence of Sutterella wadsworthensis HGA0223.</title>
        <authorList>
            <consortium name="The Broad Institute Genomics Platform"/>
            <person name="Earl A."/>
            <person name="Ward D."/>
            <person name="Feldgarden M."/>
            <person name="Gevers D."/>
            <person name="Schmidt T.M."/>
            <person name="Dover J."/>
            <person name="Dai D."/>
            <person name="Walker B."/>
            <person name="Young S."/>
            <person name="Zeng Q."/>
            <person name="Gargeya S."/>
            <person name="Fitzgerald M."/>
            <person name="Haas B."/>
            <person name="Abouelleil A."/>
            <person name="Allen A.W."/>
            <person name="Alvarado L."/>
            <person name="Arachchi H.M."/>
            <person name="Berlin A.M."/>
            <person name="Chapman S.B."/>
            <person name="Gainer-Dewar J."/>
            <person name="Goldberg J."/>
            <person name="Griggs A."/>
            <person name="Gujja S."/>
            <person name="Hansen M."/>
            <person name="Howarth C."/>
            <person name="Imamovic A."/>
            <person name="Ireland A."/>
            <person name="Larimer J."/>
            <person name="McCowan C."/>
            <person name="Murphy C."/>
            <person name="Pearson M."/>
            <person name="Poon T.W."/>
            <person name="Priest M."/>
            <person name="Roberts A."/>
            <person name="Saif S."/>
            <person name="Shea T."/>
            <person name="Sisk P."/>
            <person name="Sykes S."/>
            <person name="Wortman J."/>
            <person name="Nusbaum C."/>
            <person name="Birren B."/>
        </authorList>
    </citation>
    <scope>NUCLEOTIDE SEQUENCE [LARGE SCALE GENOMIC DNA]</scope>
    <source>
        <strain evidence="2 3">HGA0223</strain>
    </source>
</reference>
<name>S3CAP1_9BURK</name>
<dbReference type="PANTHER" id="PTHR31876">
    <property type="entry name" value="COV-LIKE PROTEIN 1"/>
    <property type="match status" value="1"/>
</dbReference>
<dbReference type="STRING" id="1203554.HMPREF1476_02181"/>
<dbReference type="Pfam" id="PF04367">
    <property type="entry name" value="DUF502"/>
    <property type="match status" value="1"/>
</dbReference>
<dbReference type="HOGENOM" id="CLU_068050_1_1_4"/>
<dbReference type="PANTHER" id="PTHR31876:SF26">
    <property type="entry name" value="PROTEIN LIKE COV 2"/>
    <property type="match status" value="1"/>
</dbReference>
<feature type="transmembrane region" description="Helical" evidence="1">
    <location>
        <begin position="46"/>
        <end position="74"/>
    </location>
</feature>
<keyword evidence="3" id="KW-1185">Reference proteome</keyword>
<keyword evidence="1" id="KW-0812">Transmembrane</keyword>
<sequence>MFKKFFSAGLLVWVPLAITFWALESIIRWSDSLVQLLPPEFRPDALIGFHIPGIGLVLAIALILVTGIFAANVIGRWVVARWEKLLEKIPLVRPIYSGVKQIMETVLSNRTESFKEVVLIEFPKKDCWTYGFIVSTPGRAAAAETGYDDVVTVFVPTAPNPTSGYVLMAPRSQLKRSRVSIEDAFKFHVSLGVMSPKSLEAQSAVFQVQKGSDRPAI</sequence>
<dbReference type="Proteomes" id="UP000014400">
    <property type="component" value="Unassembled WGS sequence"/>
</dbReference>
<dbReference type="AlphaFoldDB" id="S3CAP1"/>
<evidence type="ECO:0008006" key="4">
    <source>
        <dbReference type="Google" id="ProtNLM"/>
    </source>
</evidence>
<dbReference type="EMBL" id="ATCF01000034">
    <property type="protein sequence ID" value="EPD97704.1"/>
    <property type="molecule type" value="Genomic_DNA"/>
</dbReference>
<protein>
    <recommendedName>
        <fullName evidence="4">DUF502 domain-containing protein</fullName>
    </recommendedName>
</protein>
<dbReference type="eggNOG" id="COG2928">
    <property type="taxonomic scope" value="Bacteria"/>
</dbReference>
<accession>S3CAP1</accession>
<evidence type="ECO:0000313" key="3">
    <source>
        <dbReference type="Proteomes" id="UP000014400"/>
    </source>
</evidence>
<dbReference type="GeneID" id="64062448"/>
<dbReference type="RefSeq" id="WP_016475204.1">
    <property type="nucleotide sequence ID" value="NZ_KE150481.1"/>
</dbReference>
<proteinExistence type="predicted"/>
<organism evidence="2 3">
    <name type="scientific">Sutterella wadsworthensis HGA0223</name>
    <dbReference type="NCBI Taxonomy" id="1203554"/>
    <lineage>
        <taxon>Bacteria</taxon>
        <taxon>Pseudomonadati</taxon>
        <taxon>Pseudomonadota</taxon>
        <taxon>Betaproteobacteria</taxon>
        <taxon>Burkholderiales</taxon>
        <taxon>Sutterellaceae</taxon>
        <taxon>Sutterella</taxon>
    </lineage>
</organism>
<keyword evidence="1" id="KW-1133">Transmembrane helix</keyword>
<comment type="caution">
    <text evidence="2">The sequence shown here is derived from an EMBL/GenBank/DDBJ whole genome shotgun (WGS) entry which is preliminary data.</text>
</comment>
<evidence type="ECO:0000313" key="2">
    <source>
        <dbReference type="EMBL" id="EPD97704.1"/>
    </source>
</evidence>
<evidence type="ECO:0000256" key="1">
    <source>
        <dbReference type="SAM" id="Phobius"/>
    </source>
</evidence>
<dbReference type="PATRIC" id="fig|1203554.3.peg.2263"/>
<keyword evidence="1" id="KW-0472">Membrane</keyword>
<dbReference type="InterPro" id="IPR007462">
    <property type="entry name" value="COV1-like"/>
</dbReference>
<gene>
    <name evidence="2" type="ORF">HMPREF1476_02181</name>
</gene>